<protein>
    <recommendedName>
        <fullName evidence="3">Lipoprotein</fullName>
    </recommendedName>
</protein>
<name>A0A401UF71_9BACT</name>
<dbReference type="PROSITE" id="PS51257">
    <property type="entry name" value="PROKAR_LIPOPROTEIN"/>
    <property type="match status" value="1"/>
</dbReference>
<sequence length="216" mass="24883">MKHLFQFALPVLLGCTVLVSCEKKEASPQMRLCDTEYFYYASAGVKVNLKQSLSEMWIVFGEDEITKEDAESILNKYSFIEYNVLNNNYSKVWVRLKENSADCATMNNYLKILNEDDEIYSATPLFYLVENDLSSYFILISEVLTKNNESLISEPDFIDYVESMNLELVGESYNIQYFKVKEVVTGFESLEMANQIYESGKAEYAEPNGIVNFVLH</sequence>
<dbReference type="EMBL" id="BHXQ01000008">
    <property type="protein sequence ID" value="GCC53500.1"/>
    <property type="molecule type" value="Genomic_DNA"/>
</dbReference>
<accession>A0A401UF71</accession>
<gene>
    <name evidence="1" type="ORF">SanaruYs_37450</name>
</gene>
<comment type="caution">
    <text evidence="1">The sequence shown here is derived from an EMBL/GenBank/DDBJ whole genome shotgun (WGS) entry which is preliminary data.</text>
</comment>
<evidence type="ECO:0008006" key="3">
    <source>
        <dbReference type="Google" id="ProtNLM"/>
    </source>
</evidence>
<dbReference type="RefSeq" id="WP_127124149.1">
    <property type="nucleotide sequence ID" value="NZ_BHXQ01000008.1"/>
</dbReference>
<dbReference type="OrthoDB" id="837967at2"/>
<dbReference type="AlphaFoldDB" id="A0A401UF71"/>
<proteinExistence type="predicted"/>
<organism evidence="1 2">
    <name type="scientific">Chryseotalea sanaruensis</name>
    <dbReference type="NCBI Taxonomy" id="2482724"/>
    <lineage>
        <taxon>Bacteria</taxon>
        <taxon>Pseudomonadati</taxon>
        <taxon>Bacteroidota</taxon>
        <taxon>Cytophagia</taxon>
        <taxon>Cytophagales</taxon>
        <taxon>Chryseotaleaceae</taxon>
        <taxon>Chryseotalea</taxon>
    </lineage>
</organism>
<evidence type="ECO:0000313" key="1">
    <source>
        <dbReference type="EMBL" id="GCC53500.1"/>
    </source>
</evidence>
<reference evidence="1 2" key="1">
    <citation type="submission" date="2018-11" db="EMBL/GenBank/DDBJ databases">
        <title>Chryseotalea sanarue gen. nov., sp., nov., a member of the family Cytophagaceae, isolated from a brackish lake in Hamamatsu Japan.</title>
        <authorList>
            <person name="Maejima Y."/>
            <person name="Iino T."/>
            <person name="Muraguchi Y."/>
            <person name="Fukuda K."/>
            <person name="Ohkuma M."/>
            <person name="Moriuchi R."/>
            <person name="Dohra H."/>
            <person name="Kimbara K."/>
            <person name="Shintani M."/>
        </authorList>
    </citation>
    <scope>NUCLEOTIDE SEQUENCE [LARGE SCALE GENOMIC DNA]</scope>
    <source>
        <strain evidence="1 2">Ys</strain>
    </source>
</reference>
<dbReference type="Proteomes" id="UP000288227">
    <property type="component" value="Unassembled WGS sequence"/>
</dbReference>
<keyword evidence="2" id="KW-1185">Reference proteome</keyword>
<evidence type="ECO:0000313" key="2">
    <source>
        <dbReference type="Proteomes" id="UP000288227"/>
    </source>
</evidence>